<keyword evidence="4" id="KW-1185">Reference proteome</keyword>
<gene>
    <name evidence="3" type="ORF">R2APBS1_1953</name>
</gene>
<name>M4NN13_9GAMM</name>
<dbReference type="OrthoDB" id="6059332at2"/>
<evidence type="ECO:0000259" key="2">
    <source>
        <dbReference type="Pfam" id="PF18536"/>
    </source>
</evidence>
<feature type="domain" description="DUF5623" evidence="2">
    <location>
        <begin position="309"/>
        <end position="416"/>
    </location>
</feature>
<sequence length="426" mass="47108">MSQVTIHPSTIEGIKRLATTLKREKSITHTRALDAAARVAGFENFRHAQHSLPATLAGRGGRPDQAVFISTYWRDGDASGRETMALQLRRPMPNFLRASHLVGELRHFRWDADDHLECRHDIRGQLTARNLANKVARTLVFMEATGLVPAGTREAGTLRRLVSRMPGRDHSSMWVDPSDGFTVAVDEPYQDPTAEFLAERVSWLGGRGLALQVTRWGGLYAPPYSTMCLVAEDGVRLDRIVRCLDGLRFEAPAGTWAGDSGAYAPPFVSPARKASGKPKRGRPAPPRAGEVRRGATPYHIMFSAVVSWRPAQPIPVAAHREAGKLLLALLRVEGLPARIRDSLGIIQSELDEWLQREATANAWSRRNLSGVYYGDRHRRHLPRGLLPTAAVARVAEILDGYPDCSPARAMKRRLATIGRWLTAMPA</sequence>
<organism evidence="3 4">
    <name type="scientific">Rhodanobacter denitrificans</name>
    <dbReference type="NCBI Taxonomy" id="666685"/>
    <lineage>
        <taxon>Bacteria</taxon>
        <taxon>Pseudomonadati</taxon>
        <taxon>Pseudomonadota</taxon>
        <taxon>Gammaproteobacteria</taxon>
        <taxon>Lysobacterales</taxon>
        <taxon>Rhodanobacteraceae</taxon>
        <taxon>Rhodanobacter</taxon>
    </lineage>
</organism>
<dbReference type="RefSeq" id="WP_015447801.1">
    <property type="nucleotide sequence ID" value="NC_020541.1"/>
</dbReference>
<dbReference type="STRING" id="666685.R2APBS1_1953"/>
<evidence type="ECO:0000313" key="4">
    <source>
        <dbReference type="Proteomes" id="UP000011859"/>
    </source>
</evidence>
<dbReference type="HOGENOM" id="CLU_049415_0_0_6"/>
<dbReference type="eggNOG" id="ENOG5031NGQ">
    <property type="taxonomic scope" value="Bacteria"/>
</dbReference>
<protein>
    <recommendedName>
        <fullName evidence="2">DUF5623 domain-containing protein</fullName>
    </recommendedName>
</protein>
<proteinExistence type="predicted"/>
<dbReference type="Gene3D" id="1.20.1260.40">
    <property type="match status" value="1"/>
</dbReference>
<reference evidence="3 4" key="1">
    <citation type="submission" date="2012-04" db="EMBL/GenBank/DDBJ databases">
        <title>Complete genome of Rhodanobacter sp. 2APBS1.</title>
        <authorList>
            <consortium name="US DOE Joint Genome Institute"/>
            <person name="Huntemann M."/>
            <person name="Wei C.-L."/>
            <person name="Han J."/>
            <person name="Detter J.C."/>
            <person name="Han C."/>
            <person name="Tapia R."/>
            <person name="Munk A.C.C."/>
            <person name="Chen A."/>
            <person name="Krypides N."/>
            <person name="Mavromatis K."/>
            <person name="Markowitz V."/>
            <person name="Szeto E."/>
            <person name="Ivanova N."/>
            <person name="Mikhailova N."/>
            <person name="Ovchinnikova G."/>
            <person name="Pagani I."/>
            <person name="Pati A."/>
            <person name="Goodwin L."/>
            <person name="Peters L."/>
            <person name="Pitluck S."/>
            <person name="Woyke T."/>
            <person name="Prakash O."/>
            <person name="Elkins J."/>
            <person name="Brown S."/>
            <person name="Palumbo A."/>
            <person name="Hemme C."/>
            <person name="Zhou J."/>
            <person name="Watson D."/>
            <person name="Jardine P."/>
            <person name="Kostka J."/>
            <person name="Green S."/>
        </authorList>
    </citation>
    <scope>NUCLEOTIDE SEQUENCE [LARGE SCALE GENOMIC DNA]</scope>
    <source>
        <strain evidence="3 4">2APBS1</strain>
    </source>
</reference>
<dbReference type="AlphaFoldDB" id="M4NN13"/>
<feature type="region of interest" description="Disordered" evidence="1">
    <location>
        <begin position="269"/>
        <end position="290"/>
    </location>
</feature>
<dbReference type="GeneID" id="72428687"/>
<accession>M4NN13</accession>
<dbReference type="EMBL" id="CP003470">
    <property type="protein sequence ID" value="AGG89076.1"/>
    <property type="molecule type" value="Genomic_DNA"/>
</dbReference>
<evidence type="ECO:0000313" key="3">
    <source>
        <dbReference type="EMBL" id="AGG89076.1"/>
    </source>
</evidence>
<dbReference type="InterPro" id="IPR040531">
    <property type="entry name" value="DUF5623"/>
</dbReference>
<dbReference type="KEGG" id="rhd:R2APBS1_1953"/>
<dbReference type="Pfam" id="PF18536">
    <property type="entry name" value="DUF5623"/>
    <property type="match status" value="1"/>
</dbReference>
<evidence type="ECO:0000256" key="1">
    <source>
        <dbReference type="SAM" id="MobiDB-lite"/>
    </source>
</evidence>
<dbReference type="Proteomes" id="UP000011859">
    <property type="component" value="Chromosome"/>
</dbReference>